<protein>
    <submittedName>
        <fullName evidence="3">Uncharacterized protein</fullName>
    </submittedName>
</protein>
<keyword evidence="4" id="KW-1185">Reference proteome</keyword>
<feature type="chain" id="PRO_5012017810" evidence="2">
    <location>
        <begin position="25"/>
        <end position="94"/>
    </location>
</feature>
<accession>A0A267DWI2</accession>
<dbReference type="Proteomes" id="UP000215902">
    <property type="component" value="Unassembled WGS sequence"/>
</dbReference>
<evidence type="ECO:0000256" key="2">
    <source>
        <dbReference type="SAM" id="SignalP"/>
    </source>
</evidence>
<name>A0A267DWI2_9PLAT</name>
<feature type="region of interest" description="Disordered" evidence="1">
    <location>
        <begin position="60"/>
        <end position="94"/>
    </location>
</feature>
<sequence>MRFAWTLLLLGLLACWANCGSVEAGSHPDWDEMAEGPEDEPDDAGCRWVCRPRHLSKRPFGALFRPRHPPHPDSDRKKRPFGPLFRPHGRRPRD</sequence>
<gene>
    <name evidence="3" type="ORF">BOX15_Mlig024080g2</name>
</gene>
<organism evidence="3 4">
    <name type="scientific">Macrostomum lignano</name>
    <dbReference type="NCBI Taxonomy" id="282301"/>
    <lineage>
        <taxon>Eukaryota</taxon>
        <taxon>Metazoa</taxon>
        <taxon>Spiralia</taxon>
        <taxon>Lophotrochozoa</taxon>
        <taxon>Platyhelminthes</taxon>
        <taxon>Rhabditophora</taxon>
        <taxon>Macrostomorpha</taxon>
        <taxon>Macrostomida</taxon>
        <taxon>Macrostomidae</taxon>
        <taxon>Macrostomum</taxon>
    </lineage>
</organism>
<keyword evidence="2" id="KW-0732">Signal</keyword>
<reference evidence="3 4" key="1">
    <citation type="submission" date="2017-06" db="EMBL/GenBank/DDBJ databases">
        <title>A platform for efficient transgenesis in Macrostomum lignano, a flatworm model organism for stem cell research.</title>
        <authorList>
            <person name="Berezikov E."/>
        </authorList>
    </citation>
    <scope>NUCLEOTIDE SEQUENCE [LARGE SCALE GENOMIC DNA]</scope>
    <source>
        <strain evidence="3">DV1</strain>
        <tissue evidence="3">Whole organism</tissue>
    </source>
</reference>
<dbReference type="EMBL" id="NIVC01003152">
    <property type="protein sequence ID" value="PAA53004.1"/>
    <property type="molecule type" value="Genomic_DNA"/>
</dbReference>
<dbReference type="PROSITE" id="PS51257">
    <property type="entry name" value="PROKAR_LIPOPROTEIN"/>
    <property type="match status" value="1"/>
</dbReference>
<evidence type="ECO:0000313" key="3">
    <source>
        <dbReference type="EMBL" id="PAA53004.1"/>
    </source>
</evidence>
<feature type="signal peptide" evidence="2">
    <location>
        <begin position="1"/>
        <end position="24"/>
    </location>
</feature>
<dbReference type="AlphaFoldDB" id="A0A267DWI2"/>
<evidence type="ECO:0000313" key="4">
    <source>
        <dbReference type="Proteomes" id="UP000215902"/>
    </source>
</evidence>
<comment type="caution">
    <text evidence="3">The sequence shown here is derived from an EMBL/GenBank/DDBJ whole genome shotgun (WGS) entry which is preliminary data.</text>
</comment>
<proteinExistence type="predicted"/>
<evidence type="ECO:0000256" key="1">
    <source>
        <dbReference type="SAM" id="MobiDB-lite"/>
    </source>
</evidence>